<dbReference type="AlphaFoldDB" id="A0A517LFM9"/>
<keyword evidence="8" id="KW-1185">Reference proteome</keyword>
<organism evidence="7 8">
    <name type="scientific">Venturia effusa</name>
    <dbReference type="NCBI Taxonomy" id="50376"/>
    <lineage>
        <taxon>Eukaryota</taxon>
        <taxon>Fungi</taxon>
        <taxon>Dikarya</taxon>
        <taxon>Ascomycota</taxon>
        <taxon>Pezizomycotina</taxon>
        <taxon>Dothideomycetes</taxon>
        <taxon>Pleosporomycetidae</taxon>
        <taxon>Venturiales</taxon>
        <taxon>Venturiaceae</taxon>
        <taxon>Venturia</taxon>
    </lineage>
</organism>
<evidence type="ECO:0000256" key="1">
    <source>
        <dbReference type="ARBA" id="ARBA00001695"/>
    </source>
</evidence>
<evidence type="ECO:0000256" key="6">
    <source>
        <dbReference type="RuleBase" id="RU361192"/>
    </source>
</evidence>
<dbReference type="STRING" id="50376.A0A517LFM9"/>
<accession>A0A517LFM9</accession>
<dbReference type="Gene3D" id="3.20.20.80">
    <property type="entry name" value="Glycosidases"/>
    <property type="match status" value="1"/>
</dbReference>
<dbReference type="InterPro" id="IPR017853">
    <property type="entry name" value="GH"/>
</dbReference>
<dbReference type="Proteomes" id="UP000316270">
    <property type="component" value="Chromosome 11"/>
</dbReference>
<dbReference type="GO" id="GO:0015926">
    <property type="term" value="F:glucosidase activity"/>
    <property type="evidence" value="ECO:0007669"/>
    <property type="project" value="InterPro"/>
</dbReference>
<evidence type="ECO:0000256" key="2">
    <source>
        <dbReference type="ARBA" id="ARBA00010687"/>
    </source>
</evidence>
<dbReference type="EC" id="3.2.1.89" evidence="3 6"/>
<evidence type="ECO:0000313" key="7">
    <source>
        <dbReference type="EMBL" id="QDS74448.1"/>
    </source>
</evidence>
<evidence type="ECO:0000256" key="4">
    <source>
        <dbReference type="ARBA" id="ARBA00022801"/>
    </source>
</evidence>
<dbReference type="OrthoDB" id="110914at2759"/>
<name>A0A517LFM9_9PEZI</name>
<comment type="similarity">
    <text evidence="2 6">Belongs to the glycosyl hydrolase 53 family.</text>
</comment>
<dbReference type="EMBL" id="CP042195">
    <property type="protein sequence ID" value="QDS74448.1"/>
    <property type="molecule type" value="Genomic_DNA"/>
</dbReference>
<keyword evidence="4 6" id="KW-0378">Hydrolase</keyword>
<sequence length="362" mass="40309">MKLLPSFFAWSHFSFQASTSLIWKTHDISSLLLEEQAGVKYRDLNGTTAPLETIIKNNGANSVKIRIWVAPPTGEYNLDYALKLAKRVKAAGLGIILNLHYSDSWADPAKQSKPAAWRNLSTTALIAKVATYTTSVLDAFSHHGIHVQLITIGNEIRAGFLWPTGQWDQFPTMVKLIEAGIEGVADSKIVPKPKIMLHLDRGYSWGTQEWFYDNLIANGFDMSTFDIQGLSCYPFWDVVESTFENFEKNLNNMAAKYKKGIVCSETDWPIQCTNASENIPYSLYGTIPFTPAGQVMWMQKLAAIVKALPGKLGKGVMYWEGGWVNNPSLGSACESSVLFSREQHWNATVAKALPSINMFKAI</sequence>
<evidence type="ECO:0000313" key="8">
    <source>
        <dbReference type="Proteomes" id="UP000316270"/>
    </source>
</evidence>
<comment type="catalytic activity">
    <reaction evidence="1 6">
        <text>The enzyme specifically hydrolyzes (1-&gt;4)-beta-D-galactosidic linkages in type I arabinogalactans.</text>
        <dbReference type="EC" id="3.2.1.89"/>
    </reaction>
</comment>
<proteinExistence type="inferred from homology"/>
<dbReference type="GO" id="GO:0045490">
    <property type="term" value="P:pectin catabolic process"/>
    <property type="evidence" value="ECO:0007669"/>
    <property type="project" value="TreeGrafter"/>
</dbReference>
<dbReference type="SUPFAM" id="SSF51445">
    <property type="entry name" value="(Trans)glycosidases"/>
    <property type="match status" value="1"/>
</dbReference>
<protein>
    <recommendedName>
        <fullName evidence="3 6">Arabinogalactan endo-beta-1,4-galactanase</fullName>
        <ecNumber evidence="3 6">3.2.1.89</ecNumber>
    </recommendedName>
</protein>
<gene>
    <name evidence="7" type="ORF">FKW77_006400</name>
</gene>
<dbReference type="PANTHER" id="PTHR34983">
    <property type="entry name" value="ARABINOGALACTAN ENDO-BETA-1,4-GALACTANASE A"/>
    <property type="match status" value="1"/>
</dbReference>
<reference evidence="7 8" key="1">
    <citation type="submission" date="2019-07" db="EMBL/GenBank/DDBJ databases">
        <title>Finished genome of Venturia effusa.</title>
        <authorList>
            <person name="Young C.A."/>
            <person name="Cox M.P."/>
            <person name="Ganley A.R.D."/>
            <person name="David W.J."/>
        </authorList>
    </citation>
    <scope>NUCLEOTIDE SEQUENCE [LARGE SCALE GENOMIC DNA]</scope>
    <source>
        <strain evidence="8">albino</strain>
    </source>
</reference>
<dbReference type="PANTHER" id="PTHR34983:SF1">
    <property type="entry name" value="ARABINOGALACTAN ENDO-BETA-1,4-GALACTANASE A"/>
    <property type="match status" value="1"/>
</dbReference>
<dbReference type="Pfam" id="PF07745">
    <property type="entry name" value="Glyco_hydro_53"/>
    <property type="match status" value="1"/>
</dbReference>
<dbReference type="InterPro" id="IPR011683">
    <property type="entry name" value="Glyco_hydro_53"/>
</dbReference>
<dbReference type="GO" id="GO:0031218">
    <property type="term" value="F:arabinogalactan endo-1,4-beta-galactosidase activity"/>
    <property type="evidence" value="ECO:0007669"/>
    <property type="project" value="UniProtKB-EC"/>
</dbReference>
<keyword evidence="5 6" id="KW-0326">Glycosidase</keyword>
<evidence type="ECO:0000256" key="3">
    <source>
        <dbReference type="ARBA" id="ARBA00012556"/>
    </source>
</evidence>
<evidence type="ECO:0000256" key="5">
    <source>
        <dbReference type="ARBA" id="ARBA00023295"/>
    </source>
</evidence>